<protein>
    <submittedName>
        <fullName evidence="2">Uncharacterized protein</fullName>
    </submittedName>
</protein>
<feature type="compositionally biased region" description="Basic and acidic residues" evidence="1">
    <location>
        <begin position="60"/>
        <end position="76"/>
    </location>
</feature>
<feature type="compositionally biased region" description="Polar residues" evidence="1">
    <location>
        <begin position="404"/>
        <end position="422"/>
    </location>
</feature>
<gene>
    <name evidence="2" type="ORF">AXF42_Ash020588</name>
</gene>
<feature type="region of interest" description="Disordered" evidence="1">
    <location>
        <begin position="348"/>
        <end position="379"/>
    </location>
</feature>
<feature type="region of interest" description="Disordered" evidence="1">
    <location>
        <begin position="1"/>
        <end position="146"/>
    </location>
</feature>
<dbReference type="Proteomes" id="UP000236161">
    <property type="component" value="Unassembled WGS sequence"/>
</dbReference>
<feature type="compositionally biased region" description="Basic and acidic residues" evidence="1">
    <location>
        <begin position="352"/>
        <end position="368"/>
    </location>
</feature>
<keyword evidence="3" id="KW-1185">Reference proteome</keyword>
<evidence type="ECO:0000313" key="2">
    <source>
        <dbReference type="EMBL" id="PKA63215.1"/>
    </source>
</evidence>
<evidence type="ECO:0000256" key="1">
    <source>
        <dbReference type="SAM" id="MobiDB-lite"/>
    </source>
</evidence>
<feature type="compositionally biased region" description="Basic and acidic residues" evidence="1">
    <location>
        <begin position="86"/>
        <end position="95"/>
    </location>
</feature>
<dbReference type="AlphaFoldDB" id="A0A2I0B609"/>
<feature type="compositionally biased region" description="Polar residues" evidence="1">
    <location>
        <begin position="34"/>
        <end position="44"/>
    </location>
</feature>
<feature type="compositionally biased region" description="Basic and acidic residues" evidence="1">
    <location>
        <begin position="124"/>
        <end position="137"/>
    </location>
</feature>
<feature type="region of interest" description="Disordered" evidence="1">
    <location>
        <begin position="223"/>
        <end position="299"/>
    </location>
</feature>
<evidence type="ECO:0000313" key="3">
    <source>
        <dbReference type="Proteomes" id="UP000236161"/>
    </source>
</evidence>
<organism evidence="2 3">
    <name type="scientific">Apostasia shenzhenica</name>
    <dbReference type="NCBI Taxonomy" id="1088818"/>
    <lineage>
        <taxon>Eukaryota</taxon>
        <taxon>Viridiplantae</taxon>
        <taxon>Streptophyta</taxon>
        <taxon>Embryophyta</taxon>
        <taxon>Tracheophyta</taxon>
        <taxon>Spermatophyta</taxon>
        <taxon>Magnoliopsida</taxon>
        <taxon>Liliopsida</taxon>
        <taxon>Asparagales</taxon>
        <taxon>Orchidaceae</taxon>
        <taxon>Apostasioideae</taxon>
        <taxon>Apostasia</taxon>
    </lineage>
</organism>
<feature type="region of interest" description="Disordered" evidence="1">
    <location>
        <begin position="400"/>
        <end position="422"/>
    </location>
</feature>
<feature type="compositionally biased region" description="Basic and acidic residues" evidence="1">
    <location>
        <begin position="228"/>
        <end position="247"/>
    </location>
</feature>
<feature type="compositionally biased region" description="Basic and acidic residues" evidence="1">
    <location>
        <begin position="256"/>
        <end position="267"/>
    </location>
</feature>
<feature type="compositionally biased region" description="Polar residues" evidence="1">
    <location>
        <begin position="268"/>
        <end position="290"/>
    </location>
</feature>
<proteinExistence type="predicted"/>
<name>A0A2I0B609_9ASPA</name>
<dbReference type="OrthoDB" id="641149at2759"/>
<accession>A0A2I0B609</accession>
<reference evidence="2 3" key="1">
    <citation type="journal article" date="2017" name="Nature">
        <title>The Apostasia genome and the evolution of orchids.</title>
        <authorList>
            <person name="Zhang G.Q."/>
            <person name="Liu K.W."/>
            <person name="Li Z."/>
            <person name="Lohaus R."/>
            <person name="Hsiao Y.Y."/>
            <person name="Niu S.C."/>
            <person name="Wang J.Y."/>
            <person name="Lin Y.C."/>
            <person name="Xu Q."/>
            <person name="Chen L.J."/>
            <person name="Yoshida K."/>
            <person name="Fujiwara S."/>
            <person name="Wang Z.W."/>
            <person name="Zhang Y.Q."/>
            <person name="Mitsuda N."/>
            <person name="Wang M."/>
            <person name="Liu G.H."/>
            <person name="Pecoraro L."/>
            <person name="Huang H.X."/>
            <person name="Xiao X.J."/>
            <person name="Lin M."/>
            <person name="Wu X.Y."/>
            <person name="Wu W.L."/>
            <person name="Chen Y.Y."/>
            <person name="Chang S.B."/>
            <person name="Sakamoto S."/>
            <person name="Ohme-Takagi M."/>
            <person name="Yagi M."/>
            <person name="Zeng S.J."/>
            <person name="Shen C.Y."/>
            <person name="Yeh C.M."/>
            <person name="Luo Y.B."/>
            <person name="Tsai W.C."/>
            <person name="Van de Peer Y."/>
            <person name="Liu Z.J."/>
        </authorList>
    </citation>
    <scope>NUCLEOTIDE SEQUENCE [LARGE SCALE GENOMIC DNA]</scope>
    <source>
        <strain evidence="3">cv. Shenzhen</strain>
        <tissue evidence="2">Stem</tissue>
    </source>
</reference>
<sequence length="422" mass="47289">MKSGGHPKRRVYESKETQNNEASKGKKQKRGKSNTDYSTLVDSSHNPKADKPDNMGVKYKSIDGMKASVEEKRDEMMNSVLKRKTRSETFKERSSAKNVLEVLKDPQNETNGTYMKFSNEEDSENWRNEDAKKETATPHKYNKPKVKGMKQGCFLNTNANTEVELEVLNIKEIKQLVTKIVKEVAAEKARNQVLKGTAAEDISGYAWDNSKKEISLDENHLKQCSSGEVKELSSVKERGSDNEKTDGADENNEGSVNEKNERADDNSTKQSLSNVADQTNCRTRRANTVNHRPLTRAKSLTSMKMVEDGNSQANESKAEVKTRLRDERREQMESLVPAPVTIIDENSQSNAAKEELKTSLRDERREQMESPVTTKCPIPEEYGDLSLRRMKVMQSLGLIAPSGSPFSKNGSIKSLASSANLS</sequence>
<dbReference type="EMBL" id="KZ451910">
    <property type="protein sequence ID" value="PKA63215.1"/>
    <property type="molecule type" value="Genomic_DNA"/>
</dbReference>